<name>A0A2P8VJ37_9ENTR</name>
<comment type="caution">
    <text evidence="2">The sequence shown here is derived from an EMBL/GenBank/DDBJ whole genome shotgun (WGS) entry which is preliminary data.</text>
</comment>
<dbReference type="RefSeq" id="WP_106877185.1">
    <property type="nucleotide sequence ID" value="NZ_PYEP01000004.1"/>
</dbReference>
<evidence type="ECO:0008006" key="4">
    <source>
        <dbReference type="Google" id="ProtNLM"/>
    </source>
</evidence>
<gene>
    <name evidence="2" type="ORF">C7G83_10430</name>
</gene>
<dbReference type="AlphaFoldDB" id="A0A2P8VJ37"/>
<keyword evidence="1" id="KW-0812">Transmembrane</keyword>
<feature type="transmembrane region" description="Helical" evidence="1">
    <location>
        <begin position="56"/>
        <end position="74"/>
    </location>
</feature>
<feature type="transmembrane region" description="Helical" evidence="1">
    <location>
        <begin position="17"/>
        <end position="36"/>
    </location>
</feature>
<keyword evidence="1" id="KW-1133">Transmembrane helix</keyword>
<evidence type="ECO:0000256" key="1">
    <source>
        <dbReference type="SAM" id="Phobius"/>
    </source>
</evidence>
<dbReference type="EMBL" id="PYEP01000004">
    <property type="protein sequence ID" value="PSN07547.1"/>
    <property type="molecule type" value="Genomic_DNA"/>
</dbReference>
<evidence type="ECO:0000313" key="3">
    <source>
        <dbReference type="Proteomes" id="UP000240212"/>
    </source>
</evidence>
<dbReference type="OrthoDB" id="6314776at2"/>
<dbReference type="STRING" id="1388748.GCA_000463155_02234"/>
<reference evidence="2 3" key="1">
    <citation type="submission" date="2018-03" db="EMBL/GenBank/DDBJ databases">
        <title>Draft genome sequence of the first documented clinical Siccibacter turicensis isolate in Austria.</title>
        <authorList>
            <person name="Lepuschitz S."/>
            <person name="Pekard-Amenitsch S."/>
            <person name="Haunold R."/>
            <person name="Schill S."/>
            <person name="Mach R."/>
            <person name="Allerberger F."/>
            <person name="Ruppitsch W."/>
            <person name="Forsythe S.J."/>
        </authorList>
    </citation>
    <scope>NUCLEOTIDE SEQUENCE [LARGE SCALE GENOMIC DNA]</scope>
    <source>
        <strain evidence="2 3">6100069499-17</strain>
    </source>
</reference>
<evidence type="ECO:0000313" key="2">
    <source>
        <dbReference type="EMBL" id="PSN07547.1"/>
    </source>
</evidence>
<accession>A0A2P8VJ37</accession>
<dbReference type="InterPro" id="IPR021318">
    <property type="entry name" value="DUF2919"/>
</dbReference>
<proteinExistence type="predicted"/>
<dbReference type="Proteomes" id="UP000240212">
    <property type="component" value="Unassembled WGS sequence"/>
</dbReference>
<feature type="transmembrane region" description="Helical" evidence="1">
    <location>
        <begin position="86"/>
        <end position="105"/>
    </location>
</feature>
<keyword evidence="1" id="KW-0472">Membrane</keyword>
<keyword evidence="3" id="KW-1185">Reference proteome</keyword>
<dbReference type="Pfam" id="PF11143">
    <property type="entry name" value="DUF2919"/>
    <property type="match status" value="1"/>
</dbReference>
<feature type="transmembrane region" description="Helical" evidence="1">
    <location>
        <begin position="111"/>
        <end position="131"/>
    </location>
</feature>
<protein>
    <recommendedName>
        <fullName evidence="4">DUF2919 domain-containing protein</fullName>
    </recommendedName>
</protein>
<organism evidence="2 3">
    <name type="scientific">Siccibacter turicensis</name>
    <dbReference type="NCBI Taxonomy" id="357233"/>
    <lineage>
        <taxon>Bacteria</taxon>
        <taxon>Pseudomonadati</taxon>
        <taxon>Pseudomonadota</taxon>
        <taxon>Gammaproteobacteria</taxon>
        <taxon>Enterobacterales</taxon>
        <taxon>Enterobacteriaceae</taxon>
        <taxon>Siccibacter</taxon>
    </lineage>
</organism>
<sequence>MYLPSDYDDAGRLKVPMLFWAVLVLQARTWVLFVIAGASREQGSTLLALFYPDRDAFWPGLCVGLPAALAFLLSGRRHQWPRLWKAWRGVLVATQLWLILWQALLWWQGEAVTGMTLALLIADLYALWWLLNSPRLRACFHGETL</sequence>